<dbReference type="InterPro" id="IPR050386">
    <property type="entry name" value="Glycosyl_hydrolase_5"/>
</dbReference>
<keyword evidence="8" id="KW-1185">Reference proteome</keyword>
<evidence type="ECO:0000256" key="4">
    <source>
        <dbReference type="RuleBase" id="RU361153"/>
    </source>
</evidence>
<feature type="compositionally biased region" description="Pro residues" evidence="5">
    <location>
        <begin position="37"/>
        <end position="57"/>
    </location>
</feature>
<keyword evidence="3 4" id="KW-0326">Glycosidase</keyword>
<feature type="domain" description="Glycoside hydrolase family 5" evidence="6">
    <location>
        <begin position="89"/>
        <end position="336"/>
    </location>
</feature>
<keyword evidence="1" id="KW-0732">Signal</keyword>
<dbReference type="InterPro" id="IPR017853">
    <property type="entry name" value="GH"/>
</dbReference>
<evidence type="ECO:0000256" key="3">
    <source>
        <dbReference type="ARBA" id="ARBA00023295"/>
    </source>
</evidence>
<sequence>MGAGAGHLPGRAIGRASMAALVMALAACGGSGSSATPTPPPVATPAPTPAPMPTPTPPAVLVPSALSQDDARIGACINMANMLEPPREGDWGRAINDTDFADIAAKGFETVRLPVRWSNHASYSPPYTIDPAFMARVVEVVGQARAAGLRVILNVHHYDDPGGSIFSDPAGQTARLAGLWKQIATQFRNEPDDMVWFELLNEPHNNLTHANLLSVLGPSLAEVRATNPTRPVVIGGENWSGVATLDTLPLPNDAYIIATIHSYDPFNFTHQGASWVNPSPPMGATFGSPADLNALQAHLQIVQNFTARTGRPVFLGEYGAIDGIPMAERAEYYRTMRVAYEGINVDACAWGYTNSFAIRDQTTGAWHEDLVAALGL</sequence>
<gene>
    <name evidence="7" type="ORF">ACFODK_13705</name>
</gene>
<evidence type="ECO:0000313" key="7">
    <source>
        <dbReference type="EMBL" id="MFC3101940.1"/>
    </source>
</evidence>
<evidence type="ECO:0000313" key="8">
    <source>
        <dbReference type="Proteomes" id="UP001595378"/>
    </source>
</evidence>
<evidence type="ECO:0000256" key="5">
    <source>
        <dbReference type="SAM" id="MobiDB-lite"/>
    </source>
</evidence>
<dbReference type="EMBL" id="JBHRSU010000036">
    <property type="protein sequence ID" value="MFC3101940.1"/>
    <property type="molecule type" value="Genomic_DNA"/>
</dbReference>
<reference evidence="8" key="1">
    <citation type="journal article" date="2019" name="Int. J. Syst. Evol. Microbiol.">
        <title>The Global Catalogue of Microorganisms (GCM) 10K type strain sequencing project: providing services to taxonomists for standard genome sequencing and annotation.</title>
        <authorList>
            <consortium name="The Broad Institute Genomics Platform"/>
            <consortium name="The Broad Institute Genome Sequencing Center for Infectious Disease"/>
            <person name="Wu L."/>
            <person name="Ma J."/>
        </authorList>
    </citation>
    <scope>NUCLEOTIDE SEQUENCE [LARGE SCALE GENOMIC DNA]</scope>
    <source>
        <strain evidence="8">KCTC 52606</strain>
    </source>
</reference>
<protein>
    <submittedName>
        <fullName evidence="7">Glycoside hydrolase family 5 protein</fullName>
    </submittedName>
</protein>
<evidence type="ECO:0000259" key="6">
    <source>
        <dbReference type="Pfam" id="PF00150"/>
    </source>
</evidence>
<evidence type="ECO:0000256" key="1">
    <source>
        <dbReference type="ARBA" id="ARBA00022729"/>
    </source>
</evidence>
<dbReference type="PANTHER" id="PTHR31297:SF17">
    <property type="entry name" value="ENDOGLUCANASE"/>
    <property type="match status" value="1"/>
</dbReference>
<dbReference type="InterPro" id="IPR001547">
    <property type="entry name" value="Glyco_hydro_5"/>
</dbReference>
<dbReference type="GO" id="GO:0016787">
    <property type="term" value="F:hydrolase activity"/>
    <property type="evidence" value="ECO:0007669"/>
    <property type="project" value="UniProtKB-KW"/>
</dbReference>
<dbReference type="Gene3D" id="3.20.20.80">
    <property type="entry name" value="Glycosidases"/>
    <property type="match status" value="1"/>
</dbReference>
<comment type="caution">
    <text evidence="7">The sequence shown here is derived from an EMBL/GenBank/DDBJ whole genome shotgun (WGS) entry which is preliminary data.</text>
</comment>
<keyword evidence="2 4" id="KW-0378">Hydrolase</keyword>
<evidence type="ECO:0000256" key="2">
    <source>
        <dbReference type="ARBA" id="ARBA00022801"/>
    </source>
</evidence>
<feature type="region of interest" description="Disordered" evidence="5">
    <location>
        <begin position="30"/>
        <end position="57"/>
    </location>
</feature>
<dbReference type="SUPFAM" id="SSF51445">
    <property type="entry name" value="(Trans)glycosidases"/>
    <property type="match status" value="1"/>
</dbReference>
<name>A0ABV7EKK8_9SPHN</name>
<accession>A0ABV7EKK8</accession>
<dbReference type="InterPro" id="IPR018087">
    <property type="entry name" value="Glyco_hydro_5_CS"/>
</dbReference>
<dbReference type="PANTHER" id="PTHR31297">
    <property type="entry name" value="GLUCAN ENDO-1,6-BETA-GLUCOSIDASE B"/>
    <property type="match status" value="1"/>
</dbReference>
<dbReference type="Proteomes" id="UP001595378">
    <property type="component" value="Unassembled WGS sequence"/>
</dbReference>
<comment type="similarity">
    <text evidence="4">Belongs to the glycosyl hydrolase 5 (cellulase A) family.</text>
</comment>
<dbReference type="RefSeq" id="WP_336920046.1">
    <property type="nucleotide sequence ID" value="NZ_JBANRN010000014.1"/>
</dbReference>
<dbReference type="PROSITE" id="PS00659">
    <property type="entry name" value="GLYCOSYL_HYDROL_F5"/>
    <property type="match status" value="1"/>
</dbReference>
<proteinExistence type="inferred from homology"/>
<dbReference type="Pfam" id="PF00150">
    <property type="entry name" value="Cellulase"/>
    <property type="match status" value="1"/>
</dbReference>
<organism evidence="7 8">
    <name type="scientific">Alteraurantiacibacter lauratis</name>
    <dbReference type="NCBI Taxonomy" id="2054627"/>
    <lineage>
        <taxon>Bacteria</taxon>
        <taxon>Pseudomonadati</taxon>
        <taxon>Pseudomonadota</taxon>
        <taxon>Alphaproteobacteria</taxon>
        <taxon>Sphingomonadales</taxon>
        <taxon>Erythrobacteraceae</taxon>
        <taxon>Alteraurantiacibacter</taxon>
    </lineage>
</organism>